<dbReference type="InterPro" id="IPR006143">
    <property type="entry name" value="RND_pump_MFP"/>
</dbReference>
<dbReference type="PANTHER" id="PTHR30469:SF18">
    <property type="entry name" value="RESISTANCE-NODULATION-CELL DIVISION (RND) EFFLUX MEMBRANE FUSION PROTEIN-RELATED"/>
    <property type="match status" value="1"/>
</dbReference>
<feature type="domain" description="Multidrug resistance protein MdtA-like alpha-helical hairpin" evidence="2">
    <location>
        <begin position="101"/>
        <end position="168"/>
    </location>
</feature>
<dbReference type="OrthoDB" id="9806939at2"/>
<evidence type="ECO:0000313" key="5">
    <source>
        <dbReference type="Proteomes" id="UP000283077"/>
    </source>
</evidence>
<accession>A0A437QIV0</accession>
<evidence type="ECO:0000256" key="1">
    <source>
        <dbReference type="ARBA" id="ARBA00009477"/>
    </source>
</evidence>
<dbReference type="PANTHER" id="PTHR30469">
    <property type="entry name" value="MULTIDRUG RESISTANCE PROTEIN MDTA"/>
    <property type="match status" value="1"/>
</dbReference>
<dbReference type="InterPro" id="IPR058625">
    <property type="entry name" value="MdtA-like_BSH"/>
</dbReference>
<evidence type="ECO:0000259" key="3">
    <source>
        <dbReference type="Pfam" id="PF25917"/>
    </source>
</evidence>
<dbReference type="NCBIfam" id="TIGR01730">
    <property type="entry name" value="RND_mfp"/>
    <property type="match status" value="1"/>
</dbReference>
<reference evidence="4 5" key="1">
    <citation type="submission" date="2019-01" db="EMBL/GenBank/DDBJ databases">
        <authorList>
            <person name="Chen W.-M."/>
        </authorList>
    </citation>
    <scope>NUCLEOTIDE SEQUENCE [LARGE SCALE GENOMIC DNA]</scope>
    <source>
        <strain evidence="4 5">KYPC3</strain>
    </source>
</reference>
<dbReference type="Pfam" id="PF25917">
    <property type="entry name" value="BSH_RND"/>
    <property type="match status" value="1"/>
</dbReference>
<dbReference type="Gene3D" id="2.40.50.100">
    <property type="match status" value="1"/>
</dbReference>
<dbReference type="GO" id="GO:1990281">
    <property type="term" value="C:efflux pump complex"/>
    <property type="evidence" value="ECO:0007669"/>
    <property type="project" value="TreeGrafter"/>
</dbReference>
<name>A0A437QIV0_9GAMM</name>
<evidence type="ECO:0000313" key="4">
    <source>
        <dbReference type="EMBL" id="RVU34461.1"/>
    </source>
</evidence>
<comment type="caution">
    <text evidence="4">The sequence shown here is derived from an EMBL/GenBank/DDBJ whole genome shotgun (WGS) entry which is preliminary data.</text>
</comment>
<evidence type="ECO:0000259" key="2">
    <source>
        <dbReference type="Pfam" id="PF25876"/>
    </source>
</evidence>
<feature type="domain" description="Multidrug resistance protein MdtA-like barrel-sandwich hybrid" evidence="3">
    <location>
        <begin position="63"/>
        <end position="197"/>
    </location>
</feature>
<gene>
    <name evidence="4" type="ORF">EOE67_15585</name>
</gene>
<dbReference type="Gene3D" id="2.40.420.20">
    <property type="match status" value="1"/>
</dbReference>
<dbReference type="Gene3D" id="1.10.287.470">
    <property type="entry name" value="Helix hairpin bin"/>
    <property type="match status" value="1"/>
</dbReference>
<dbReference type="GO" id="GO:0015562">
    <property type="term" value="F:efflux transmembrane transporter activity"/>
    <property type="evidence" value="ECO:0007669"/>
    <property type="project" value="TreeGrafter"/>
</dbReference>
<keyword evidence="5" id="KW-1185">Reference proteome</keyword>
<protein>
    <submittedName>
        <fullName evidence="4">Efflux RND transporter periplasmic adaptor subunit</fullName>
    </submittedName>
</protein>
<dbReference type="Pfam" id="PF25876">
    <property type="entry name" value="HH_MFP_RND"/>
    <property type="match status" value="1"/>
</dbReference>
<dbReference type="SUPFAM" id="SSF111369">
    <property type="entry name" value="HlyD-like secretion proteins"/>
    <property type="match status" value="1"/>
</dbReference>
<sequence>MRCIKLLLVIAILFQIYGCSEPTVVVDHSKNGRWVKTLPLQLQQQHQLEFTGVLRARTEVPLAFQVSGRLQQRLIEPGQLVRKGQLLLQLDPKDLTEAVRVAQAGVDAAKASVNTMQAELTRTKALIKKGFISDQALEQVQLKFNEASANQDRSQAQLEQARHALTYAKVHAPDDGIITQISSEPGQVVTAGQPMASLATVQQAEVEIQLPENLTPPGSGTVLIDGQSVQLELRSFAGSADPQSLSRQARYRLLDAPATIALGRVVQVHFQEDQSQIAQVPVGALDERGVQPQIWQVTDGKVQASPVEILVLEGEMASIRTSLTNGSHVVVLGAHLLQPEMAVQELPQ</sequence>
<comment type="similarity">
    <text evidence="1">Belongs to the membrane fusion protein (MFP) (TC 8.A.1) family.</text>
</comment>
<dbReference type="EMBL" id="SACS01000018">
    <property type="protein sequence ID" value="RVU34461.1"/>
    <property type="molecule type" value="Genomic_DNA"/>
</dbReference>
<proteinExistence type="inferred from homology"/>
<dbReference type="InterPro" id="IPR058624">
    <property type="entry name" value="MdtA-like_HH"/>
</dbReference>
<dbReference type="AlphaFoldDB" id="A0A437QIV0"/>
<dbReference type="Proteomes" id="UP000283077">
    <property type="component" value="Unassembled WGS sequence"/>
</dbReference>
<dbReference type="Gene3D" id="2.40.30.170">
    <property type="match status" value="1"/>
</dbReference>
<organism evidence="4 5">
    <name type="scientific">Rheinheimera riviphila</name>
    <dbReference type="NCBI Taxonomy" id="1834037"/>
    <lineage>
        <taxon>Bacteria</taxon>
        <taxon>Pseudomonadati</taxon>
        <taxon>Pseudomonadota</taxon>
        <taxon>Gammaproteobacteria</taxon>
        <taxon>Chromatiales</taxon>
        <taxon>Chromatiaceae</taxon>
        <taxon>Rheinheimera</taxon>
    </lineage>
</organism>